<dbReference type="AlphaFoldDB" id="A0A1Y4DBT8"/>
<name>A0A1Y4DBT8_9BACT</name>
<evidence type="ECO:0000313" key="3">
    <source>
        <dbReference type="Proteomes" id="UP000196368"/>
    </source>
</evidence>
<dbReference type="EMBL" id="NFJD01000005">
    <property type="protein sequence ID" value="OUO56042.1"/>
    <property type="molecule type" value="Genomic_DNA"/>
</dbReference>
<feature type="signal peptide" evidence="1">
    <location>
        <begin position="1"/>
        <end position="29"/>
    </location>
</feature>
<keyword evidence="1" id="KW-0732">Signal</keyword>
<accession>A0A1Y4DBT8</accession>
<comment type="caution">
    <text evidence="2">The sequence shown here is derived from an EMBL/GenBank/DDBJ whole genome shotgun (WGS) entry which is preliminary data.</text>
</comment>
<reference evidence="3" key="1">
    <citation type="submission" date="2017-04" db="EMBL/GenBank/DDBJ databases">
        <title>Function of individual gut microbiota members based on whole genome sequencing of pure cultures obtained from chicken caecum.</title>
        <authorList>
            <person name="Medvecky M."/>
            <person name="Cejkova D."/>
            <person name="Polansky O."/>
            <person name="Karasova D."/>
            <person name="Kubasova T."/>
            <person name="Cizek A."/>
            <person name="Rychlik I."/>
        </authorList>
    </citation>
    <scope>NUCLEOTIDE SEQUENCE [LARGE SCALE GENOMIC DNA]</scope>
    <source>
        <strain evidence="3">An273</strain>
    </source>
</reference>
<organism evidence="2 3">
    <name type="scientific">Candidatus Avelusimicrobium gallicola</name>
    <dbReference type="NCBI Taxonomy" id="2562704"/>
    <lineage>
        <taxon>Bacteria</taxon>
        <taxon>Pseudomonadati</taxon>
        <taxon>Elusimicrobiota</taxon>
        <taxon>Elusimicrobia</taxon>
        <taxon>Elusimicrobiales</taxon>
        <taxon>Elusimicrobiaceae</taxon>
        <taxon>Candidatus Avelusimicrobium</taxon>
    </lineage>
</organism>
<evidence type="ECO:0000313" key="2">
    <source>
        <dbReference type="EMBL" id="OUO56042.1"/>
    </source>
</evidence>
<proteinExistence type="predicted"/>
<evidence type="ECO:0000256" key="1">
    <source>
        <dbReference type="SAM" id="SignalP"/>
    </source>
</evidence>
<sequence length="445" mass="48476">MLYIYYMKNNIFRLSLLAVFLCFSALAGAQITVVRVDGSSIYLDTSSAAKAPYKGQSFKVIVSTEKLTNPQTGKDLGDIYHYSPVGKITEVQPLYAVGEMANPAGIAVGQQALLEESADPAPAAAPQPQALQIPGEVRKKIIYAPIAQEIISVTEADVSAPGAQNLVTLSSDRQVTVWSRGENNTLKEVFSYFLPSSAQPITISAVPVKKGNAQIFVTVYTPARKKVSAFVLENKNGSLEKTAELPFFVKEQGCGAEKTVWAQTPFVSEEYPGNARQVVYEDGKFKASKKSFATLRNWLTGVARYGVEKEGADNLIYTSSTGTLRMVLQNGKRTESKDLFASSPNRVKYKQEILEFYPSVQVFGPQGDATIAAVENDAKIGLLAQMFGQYQNGKIHFLTYENGQLTVQDTTPLDGVVYDTACSQRAVLAAEVLPNGNSRIVEIFK</sequence>
<keyword evidence="3" id="KW-1185">Reference proteome</keyword>
<feature type="chain" id="PRO_5013368372" evidence="1">
    <location>
        <begin position="30"/>
        <end position="445"/>
    </location>
</feature>
<gene>
    <name evidence="2" type="ORF">B5F75_07120</name>
</gene>
<dbReference type="Proteomes" id="UP000196368">
    <property type="component" value="Unassembled WGS sequence"/>
</dbReference>
<protein>
    <submittedName>
        <fullName evidence="2">Uncharacterized protein</fullName>
    </submittedName>
</protein>